<dbReference type="SUPFAM" id="SSF81296">
    <property type="entry name" value="E set domains"/>
    <property type="match status" value="1"/>
</dbReference>
<dbReference type="InterPro" id="IPR008335">
    <property type="entry name" value="Mopterin_OxRdtase_euk"/>
</dbReference>
<evidence type="ECO:0000313" key="8">
    <source>
        <dbReference type="Proteomes" id="UP001622690"/>
    </source>
</evidence>
<dbReference type="PANTHER" id="PTHR19372">
    <property type="entry name" value="SULFITE REDUCTASE"/>
    <property type="match status" value="1"/>
</dbReference>
<dbReference type="CDD" id="cd02110">
    <property type="entry name" value="SO_family_Moco_dimer"/>
    <property type="match status" value="1"/>
</dbReference>
<dbReference type="Pfam" id="PF00174">
    <property type="entry name" value="Oxidored_molyb"/>
    <property type="match status" value="1"/>
</dbReference>
<dbReference type="PANTHER" id="PTHR19372:SF7">
    <property type="entry name" value="SULFITE OXIDASE, MITOCHONDRIAL"/>
    <property type="match status" value="1"/>
</dbReference>
<proteinExistence type="predicted"/>
<dbReference type="Gene3D" id="2.60.40.650">
    <property type="match status" value="1"/>
</dbReference>
<keyword evidence="8" id="KW-1185">Reference proteome</keyword>
<dbReference type="Pfam" id="PF03404">
    <property type="entry name" value="Mo-co_dimer"/>
    <property type="match status" value="1"/>
</dbReference>
<sequence length="427" mass="46590">MTPPGTTSPAARPDETAYDRRRLRQWLAGDARADGVSRRRMLTLLAATAAATTLPAPRTAHAAAGPIVKPLPPEWFIQRGTNAETRWEALRGTGHHTPNDRFFVRNHTATPVLDAGDWRLRLWGDGLRGTPAEDRPVEFGYDDLRALPSVTRTAFVECAGNGRSHYTTQQGETVSGTAWTLGAIGVARWRGVRLADVLRRAGLARHAVDVQPRGLDAEYVSGGESLGRVRRPLPLAKALDDVLLAYEMNGEPLPYDHGYPVRVLVPSWVGIASIKWVGDIQVSAQPLFSPWNTQFYRLFGPAHPPEGSAPLTRQTLKSAFELADGATFAAGRGHVLHGRSWSGAGGVARVDVSTDGGTTWRRANLHDRPRAGTWTRWSVPWRPTGRGATHLLARATDTAGRRQPDVSVPNTQGYLFDAVVRHPVTVI</sequence>
<organism evidence="7 8">
    <name type="scientific">Streptomyces nigra</name>
    <dbReference type="NCBI Taxonomy" id="1827580"/>
    <lineage>
        <taxon>Bacteria</taxon>
        <taxon>Bacillati</taxon>
        <taxon>Actinomycetota</taxon>
        <taxon>Actinomycetes</taxon>
        <taxon>Kitasatosporales</taxon>
        <taxon>Streptomycetaceae</taxon>
        <taxon>Streptomyces</taxon>
    </lineage>
</organism>
<dbReference type="EMBL" id="CP108125">
    <property type="protein sequence ID" value="WTO86393.1"/>
    <property type="molecule type" value="Genomic_DNA"/>
</dbReference>
<comment type="cofactor">
    <cofactor evidence="1">
        <name>Mo-molybdopterin</name>
        <dbReference type="ChEBI" id="CHEBI:71302"/>
    </cofactor>
</comment>
<dbReference type="InterPro" id="IPR014756">
    <property type="entry name" value="Ig_E-set"/>
</dbReference>
<name>A0ABZ1J1G8_9ACTN</name>
<reference evidence="7 8" key="1">
    <citation type="submission" date="2022-10" db="EMBL/GenBank/DDBJ databases">
        <title>The complete genomes of actinobacterial strains from the NBC collection.</title>
        <authorList>
            <person name="Joergensen T.S."/>
            <person name="Alvarez Arevalo M."/>
            <person name="Sterndorff E.B."/>
            <person name="Faurdal D."/>
            <person name="Vuksanovic O."/>
            <person name="Mourched A.-S."/>
            <person name="Charusanti P."/>
            <person name="Shaw S."/>
            <person name="Blin K."/>
            <person name="Weber T."/>
        </authorList>
    </citation>
    <scope>NUCLEOTIDE SEQUENCE [LARGE SCALE GENOMIC DNA]</scope>
    <source>
        <strain evidence="7 8">NBC_00206</strain>
    </source>
</reference>
<evidence type="ECO:0000313" key="7">
    <source>
        <dbReference type="EMBL" id="WTO86393.1"/>
    </source>
</evidence>
<keyword evidence="4" id="KW-0560">Oxidoreductase</keyword>
<evidence type="ECO:0000256" key="3">
    <source>
        <dbReference type="ARBA" id="ARBA00022723"/>
    </source>
</evidence>
<dbReference type="Proteomes" id="UP001622690">
    <property type="component" value="Chromosome"/>
</dbReference>
<dbReference type="PRINTS" id="PR00407">
    <property type="entry name" value="EUMOPTERIN"/>
</dbReference>
<dbReference type="RefSeq" id="WP_210978533.1">
    <property type="nucleotide sequence ID" value="NZ_CP108125.1"/>
</dbReference>
<evidence type="ECO:0000259" key="6">
    <source>
        <dbReference type="Pfam" id="PF03404"/>
    </source>
</evidence>
<protein>
    <submittedName>
        <fullName evidence="7">Sulfite oxidase</fullName>
    </submittedName>
</protein>
<evidence type="ECO:0000256" key="1">
    <source>
        <dbReference type="ARBA" id="ARBA00001924"/>
    </source>
</evidence>
<evidence type="ECO:0000259" key="5">
    <source>
        <dbReference type="Pfam" id="PF00174"/>
    </source>
</evidence>
<keyword evidence="3" id="KW-0479">Metal-binding</keyword>
<feature type="domain" description="Moybdenum cofactor oxidoreductase dimerisation" evidence="6">
    <location>
        <begin position="335"/>
        <end position="418"/>
    </location>
</feature>
<gene>
    <name evidence="7" type="ORF">OHU27_29780</name>
</gene>
<keyword evidence="2" id="KW-0500">Molybdenum</keyword>
<dbReference type="InterPro" id="IPR005066">
    <property type="entry name" value="MoCF_OxRdtse_dimer"/>
</dbReference>
<dbReference type="InterPro" id="IPR000572">
    <property type="entry name" value="OxRdtase_Mopterin-bd_dom"/>
</dbReference>
<dbReference type="Gene3D" id="3.90.420.10">
    <property type="entry name" value="Oxidoreductase, molybdopterin-binding domain"/>
    <property type="match status" value="1"/>
</dbReference>
<dbReference type="InterPro" id="IPR006311">
    <property type="entry name" value="TAT_signal"/>
</dbReference>
<dbReference type="SUPFAM" id="SSF56524">
    <property type="entry name" value="Oxidoreductase molybdopterin-binding domain"/>
    <property type="match status" value="1"/>
</dbReference>
<evidence type="ECO:0000256" key="4">
    <source>
        <dbReference type="ARBA" id="ARBA00023002"/>
    </source>
</evidence>
<accession>A0ABZ1J1G8</accession>
<evidence type="ECO:0000256" key="2">
    <source>
        <dbReference type="ARBA" id="ARBA00022505"/>
    </source>
</evidence>
<dbReference type="InterPro" id="IPR036374">
    <property type="entry name" value="OxRdtase_Mopterin-bd_sf"/>
</dbReference>
<feature type="domain" description="Oxidoreductase molybdopterin-binding" evidence="5">
    <location>
        <begin position="107"/>
        <end position="291"/>
    </location>
</feature>
<dbReference type="PROSITE" id="PS51318">
    <property type="entry name" value="TAT"/>
    <property type="match status" value="1"/>
</dbReference>